<evidence type="ECO:0008006" key="3">
    <source>
        <dbReference type="Google" id="ProtNLM"/>
    </source>
</evidence>
<reference evidence="1 2" key="1">
    <citation type="submission" date="2017-10" db="EMBL/GenBank/DDBJ databases">
        <title>Draft genome of Chryseomicrobium casticus sp. nov.</title>
        <authorList>
            <person name="Chakraborty R."/>
            <person name="Saha T."/>
        </authorList>
    </citation>
    <scope>NUCLEOTIDE SEQUENCE [LARGE SCALE GENOMIC DNA]</scope>
    <source>
        <strain evidence="1 2">ET03</strain>
    </source>
</reference>
<keyword evidence="2" id="KW-1185">Reference proteome</keyword>
<evidence type="ECO:0000313" key="2">
    <source>
        <dbReference type="Proteomes" id="UP000228680"/>
    </source>
</evidence>
<evidence type="ECO:0000313" key="1">
    <source>
        <dbReference type="EMBL" id="PJK16193.1"/>
    </source>
</evidence>
<dbReference type="OrthoDB" id="5751230at2"/>
<dbReference type="RefSeq" id="WP_100353970.1">
    <property type="nucleotide sequence ID" value="NZ_PCGR01000003.1"/>
</dbReference>
<sequence>MPPSNSAPQINATFAAIDISPIPRVFDKKTIREAPKERNYGAMIYSLIARVVKRIPIIKHLVKRLKSDTFFRFDCGFLPSNGLEEQWRTERAAELEARPHFYYVTHTNNACKLAIDRLDVLL</sequence>
<organism evidence="1 2">
    <name type="scientific">Chryseomicrobium excrementi</name>
    <dbReference type="NCBI Taxonomy" id="2041346"/>
    <lineage>
        <taxon>Bacteria</taxon>
        <taxon>Bacillati</taxon>
        <taxon>Bacillota</taxon>
        <taxon>Bacilli</taxon>
        <taxon>Bacillales</taxon>
        <taxon>Caryophanaceae</taxon>
        <taxon>Chryseomicrobium</taxon>
    </lineage>
</organism>
<proteinExistence type="predicted"/>
<dbReference type="EMBL" id="PCGR01000003">
    <property type="protein sequence ID" value="PJK16193.1"/>
    <property type="molecule type" value="Genomic_DNA"/>
</dbReference>
<accession>A0A2M9EYA5</accession>
<dbReference type="AlphaFoldDB" id="A0A2M9EYA5"/>
<comment type="caution">
    <text evidence="1">The sequence shown here is derived from an EMBL/GenBank/DDBJ whole genome shotgun (WGS) entry which is preliminary data.</text>
</comment>
<name>A0A2M9EYA5_9BACL</name>
<gene>
    <name evidence="1" type="ORF">CQS04_09785</name>
</gene>
<dbReference type="Proteomes" id="UP000228680">
    <property type="component" value="Unassembled WGS sequence"/>
</dbReference>
<protein>
    <recommendedName>
        <fullName evidence="3">Transposase InsH N-terminal domain-containing protein</fullName>
    </recommendedName>
</protein>